<feature type="transmembrane region" description="Helical" evidence="1">
    <location>
        <begin position="170"/>
        <end position="189"/>
    </location>
</feature>
<name>A0ABX8RL61_NOCIO</name>
<keyword evidence="3" id="KW-0378">Hydrolase</keyword>
<protein>
    <submittedName>
        <fullName evidence="3">CPBP family intramembrane metalloprotease</fullName>
    </submittedName>
</protein>
<evidence type="ECO:0000313" key="4">
    <source>
        <dbReference type="Proteomes" id="UP000694257"/>
    </source>
</evidence>
<gene>
    <name evidence="3" type="ORF">KV110_33810</name>
</gene>
<dbReference type="PANTHER" id="PTHR35797">
    <property type="entry name" value="PROTEASE-RELATED"/>
    <property type="match status" value="1"/>
</dbReference>
<evidence type="ECO:0000259" key="2">
    <source>
        <dbReference type="Pfam" id="PF02517"/>
    </source>
</evidence>
<feature type="domain" description="CAAX prenyl protease 2/Lysostaphin resistance protein A-like" evidence="2">
    <location>
        <begin position="105"/>
        <end position="208"/>
    </location>
</feature>
<feature type="transmembrane region" description="Helical" evidence="1">
    <location>
        <begin position="140"/>
        <end position="158"/>
    </location>
</feature>
<dbReference type="InterPro" id="IPR003675">
    <property type="entry name" value="Rce1/LyrA-like_dom"/>
</dbReference>
<feature type="transmembrane region" description="Helical" evidence="1">
    <location>
        <begin position="196"/>
        <end position="217"/>
    </location>
</feature>
<dbReference type="InterPro" id="IPR042150">
    <property type="entry name" value="MmRce1-like"/>
</dbReference>
<accession>A0ABX8RL61</accession>
<keyword evidence="3" id="KW-0645">Protease</keyword>
<evidence type="ECO:0000256" key="1">
    <source>
        <dbReference type="SAM" id="Phobius"/>
    </source>
</evidence>
<feature type="transmembrane region" description="Helical" evidence="1">
    <location>
        <begin position="71"/>
        <end position="96"/>
    </location>
</feature>
<feature type="transmembrane region" description="Helical" evidence="1">
    <location>
        <begin position="102"/>
        <end position="119"/>
    </location>
</feature>
<keyword evidence="1" id="KW-1133">Transmembrane helix</keyword>
<reference evidence="3 4" key="1">
    <citation type="submission" date="2021-07" db="EMBL/GenBank/DDBJ databases">
        <title>Whole Genome Sequence of Nocardia Iowensis.</title>
        <authorList>
            <person name="Lamm A."/>
            <person name="Collins-Fairclough A.M."/>
            <person name="Bunk B."/>
            <person name="Sproer C."/>
        </authorList>
    </citation>
    <scope>NUCLEOTIDE SEQUENCE [LARGE SCALE GENOMIC DNA]</scope>
    <source>
        <strain evidence="3 4">NRRL 5646</strain>
    </source>
</reference>
<keyword evidence="1" id="KW-0812">Transmembrane</keyword>
<proteinExistence type="predicted"/>
<keyword evidence="3" id="KW-0482">Metalloprotease</keyword>
<evidence type="ECO:0000313" key="3">
    <source>
        <dbReference type="EMBL" id="QXN90344.1"/>
    </source>
</evidence>
<sequence length="270" mass="28817">MRRQLSDRSAAGVFIVLVLAIAVTTAGVAGGLILALSPMLVTVLLLVLTGEGRAGLARVGLSRSGIRQWPVAVGGSVAVSAVATALVVFLGYAAFTLPGSDFWANALVLAITGPILAFTEEIGWRGYLLPRLSWLGERRAMLVVGVVWAAWHLPYILLTPYYHDEGNRWLTLPLFTGSVLAFSFFLGYLRLESGSVWPAVLAHFAHNWAFAVVTGIVTTTHPVVFGEYLAGDTGLFVLFGTALLACLLARVHRRRTQAAGRMVPAVAGGY</sequence>
<organism evidence="3 4">
    <name type="scientific">Nocardia iowensis</name>
    <dbReference type="NCBI Taxonomy" id="204891"/>
    <lineage>
        <taxon>Bacteria</taxon>
        <taxon>Bacillati</taxon>
        <taxon>Actinomycetota</taxon>
        <taxon>Actinomycetes</taxon>
        <taxon>Mycobacteriales</taxon>
        <taxon>Nocardiaceae</taxon>
        <taxon>Nocardia</taxon>
    </lineage>
</organism>
<dbReference type="GO" id="GO:0008237">
    <property type="term" value="F:metallopeptidase activity"/>
    <property type="evidence" value="ECO:0007669"/>
    <property type="project" value="UniProtKB-KW"/>
</dbReference>
<dbReference type="Pfam" id="PF02517">
    <property type="entry name" value="Rce1-like"/>
    <property type="match status" value="1"/>
</dbReference>
<feature type="transmembrane region" description="Helical" evidence="1">
    <location>
        <begin position="229"/>
        <end position="251"/>
    </location>
</feature>
<dbReference type="PANTHER" id="PTHR35797:SF1">
    <property type="entry name" value="PROTEASE"/>
    <property type="match status" value="1"/>
</dbReference>
<dbReference type="Proteomes" id="UP000694257">
    <property type="component" value="Chromosome"/>
</dbReference>
<dbReference type="RefSeq" id="WP_218471216.1">
    <property type="nucleotide sequence ID" value="NZ_BAABJN010000006.1"/>
</dbReference>
<keyword evidence="1" id="KW-0472">Membrane</keyword>
<keyword evidence="4" id="KW-1185">Reference proteome</keyword>
<dbReference type="EMBL" id="CP078145">
    <property type="protein sequence ID" value="QXN90344.1"/>
    <property type="molecule type" value="Genomic_DNA"/>
</dbReference>